<dbReference type="RefSeq" id="WP_256619794.1">
    <property type="nucleotide sequence ID" value="NZ_JANIBC010000009.1"/>
</dbReference>
<dbReference type="Pfam" id="PF01476">
    <property type="entry name" value="LysM"/>
    <property type="match status" value="1"/>
</dbReference>
<keyword evidence="3" id="KW-1185">Reference proteome</keyword>
<gene>
    <name evidence="2" type="ORF">NOG11_10905</name>
</gene>
<reference evidence="2" key="1">
    <citation type="submission" date="2022-07" db="EMBL/GenBank/DDBJ databases">
        <title>Parvularcula maris sp. nov., an algicidal bacterium isolated from seawater.</title>
        <authorList>
            <person name="Li F."/>
        </authorList>
    </citation>
    <scope>NUCLEOTIDE SEQUENCE</scope>
    <source>
        <strain evidence="2">BGMRC 0090</strain>
    </source>
</reference>
<dbReference type="Proteomes" id="UP001142610">
    <property type="component" value="Unassembled WGS sequence"/>
</dbReference>
<proteinExistence type="predicted"/>
<dbReference type="CDD" id="cd00118">
    <property type="entry name" value="LysM"/>
    <property type="match status" value="1"/>
</dbReference>
<dbReference type="InterPro" id="IPR041498">
    <property type="entry name" value="Big_6"/>
</dbReference>
<dbReference type="Gene3D" id="3.10.350.10">
    <property type="entry name" value="LysM domain"/>
    <property type="match status" value="1"/>
</dbReference>
<dbReference type="PANTHER" id="PTHR34700:SF4">
    <property type="entry name" value="PHAGE-LIKE ELEMENT PBSX PROTEIN XKDP"/>
    <property type="match status" value="1"/>
</dbReference>
<dbReference type="InterPro" id="IPR018392">
    <property type="entry name" value="LysM"/>
</dbReference>
<dbReference type="EMBL" id="JANIBC010000009">
    <property type="protein sequence ID" value="MCQ8185898.1"/>
    <property type="molecule type" value="Genomic_DNA"/>
</dbReference>
<dbReference type="SMART" id="SM00257">
    <property type="entry name" value="LysM"/>
    <property type="match status" value="1"/>
</dbReference>
<dbReference type="AlphaFoldDB" id="A0A9X2RKL1"/>
<evidence type="ECO:0000313" key="3">
    <source>
        <dbReference type="Proteomes" id="UP001142610"/>
    </source>
</evidence>
<organism evidence="2 3">
    <name type="scientific">Parvularcula maris</name>
    <dbReference type="NCBI Taxonomy" id="2965077"/>
    <lineage>
        <taxon>Bacteria</taxon>
        <taxon>Pseudomonadati</taxon>
        <taxon>Pseudomonadota</taxon>
        <taxon>Alphaproteobacteria</taxon>
        <taxon>Parvularculales</taxon>
        <taxon>Parvularculaceae</taxon>
        <taxon>Parvularcula</taxon>
    </lineage>
</organism>
<dbReference type="PROSITE" id="PS51782">
    <property type="entry name" value="LYSM"/>
    <property type="match status" value="1"/>
</dbReference>
<sequence>MRGFLLLLLLIALGFAGWWAYQNRESLPIDLDQTEETDGDEPVEAAVAAPSFDIVRVDRTGFVTMAGRGEPGARVELLANGEVIAEETVASDGAFAMLVDTPLSAGPVELTIRQTTPDGMQLTSEDTVIIYVPDADGEDLVVLRTTPGGATEVLQRGPIDESLGPLVIETIDYDREGNVILSGRAEPGSVVQIFANGTPLAETQTDAGGTWSVSGTLAPGLYTLQIVQLDEEGQPKYAIEVPFEQASREDIVFSEGNVIVQPGNNLWVIARRAYGTGEQYTVIYEANRGQIRDPDLIYPGQIFRVPEEEGQ</sequence>
<protein>
    <submittedName>
        <fullName evidence="2">LysM peptidoglycan-binding domain-containing protein</fullName>
    </submittedName>
</protein>
<dbReference type="PANTHER" id="PTHR34700">
    <property type="entry name" value="POTASSIUM BINDING PROTEIN KBP"/>
    <property type="match status" value="1"/>
</dbReference>
<dbReference type="InterPro" id="IPR052196">
    <property type="entry name" value="Bact_Kbp"/>
</dbReference>
<evidence type="ECO:0000259" key="1">
    <source>
        <dbReference type="PROSITE" id="PS51782"/>
    </source>
</evidence>
<name>A0A9X2RKL1_9PROT</name>
<dbReference type="InterPro" id="IPR036779">
    <property type="entry name" value="LysM_dom_sf"/>
</dbReference>
<dbReference type="Gene3D" id="2.60.40.10">
    <property type="entry name" value="Immunoglobulins"/>
    <property type="match status" value="2"/>
</dbReference>
<accession>A0A9X2RKL1</accession>
<dbReference type="InterPro" id="IPR013783">
    <property type="entry name" value="Ig-like_fold"/>
</dbReference>
<evidence type="ECO:0000313" key="2">
    <source>
        <dbReference type="EMBL" id="MCQ8185898.1"/>
    </source>
</evidence>
<dbReference type="Pfam" id="PF17936">
    <property type="entry name" value="Big_6"/>
    <property type="match status" value="1"/>
</dbReference>
<feature type="domain" description="LysM" evidence="1">
    <location>
        <begin position="256"/>
        <end position="305"/>
    </location>
</feature>
<comment type="caution">
    <text evidence="2">The sequence shown here is derived from an EMBL/GenBank/DDBJ whole genome shotgun (WGS) entry which is preliminary data.</text>
</comment>